<gene>
    <name evidence="1" type="ORF">GWK47_015294</name>
</gene>
<protein>
    <submittedName>
        <fullName evidence="1">Uncharacterized protein</fullName>
    </submittedName>
</protein>
<evidence type="ECO:0000313" key="2">
    <source>
        <dbReference type="Proteomes" id="UP000770661"/>
    </source>
</evidence>
<reference evidence="1" key="1">
    <citation type="submission" date="2020-07" db="EMBL/GenBank/DDBJ databases">
        <title>The High-quality genome of the commercially important snow crab, Chionoecetes opilio.</title>
        <authorList>
            <person name="Jeong J.-H."/>
            <person name="Ryu S."/>
        </authorList>
    </citation>
    <scope>NUCLEOTIDE SEQUENCE</scope>
    <source>
        <strain evidence="1">MADBK_172401_WGS</strain>
        <tissue evidence="1">Digestive gland</tissue>
    </source>
</reference>
<dbReference type="Proteomes" id="UP000770661">
    <property type="component" value="Unassembled WGS sequence"/>
</dbReference>
<organism evidence="1 2">
    <name type="scientific">Chionoecetes opilio</name>
    <name type="common">Atlantic snow crab</name>
    <name type="synonym">Cancer opilio</name>
    <dbReference type="NCBI Taxonomy" id="41210"/>
    <lineage>
        <taxon>Eukaryota</taxon>
        <taxon>Metazoa</taxon>
        <taxon>Ecdysozoa</taxon>
        <taxon>Arthropoda</taxon>
        <taxon>Crustacea</taxon>
        <taxon>Multicrustacea</taxon>
        <taxon>Malacostraca</taxon>
        <taxon>Eumalacostraca</taxon>
        <taxon>Eucarida</taxon>
        <taxon>Decapoda</taxon>
        <taxon>Pleocyemata</taxon>
        <taxon>Brachyura</taxon>
        <taxon>Eubrachyura</taxon>
        <taxon>Majoidea</taxon>
        <taxon>Majidae</taxon>
        <taxon>Chionoecetes</taxon>
    </lineage>
</organism>
<dbReference type="EMBL" id="JACEEZ010021032">
    <property type="protein sequence ID" value="KAG0713840.1"/>
    <property type="molecule type" value="Genomic_DNA"/>
</dbReference>
<proteinExistence type="predicted"/>
<comment type="caution">
    <text evidence="1">The sequence shown here is derived from an EMBL/GenBank/DDBJ whole genome shotgun (WGS) entry which is preliminary data.</text>
</comment>
<accession>A0A8J4Y331</accession>
<name>A0A8J4Y331_CHIOP</name>
<dbReference type="AlphaFoldDB" id="A0A8J4Y331"/>
<keyword evidence="2" id="KW-1185">Reference proteome</keyword>
<sequence>MEKKKLFCLCQKGHSQSFFSSCFLKLKIAHGCIPILKKVLFLLESGGNDVCEIISSDPAQQVIHYFYIANSRALLSHTLLAMSPQVAESSHTQSQRGCQAEDDLGPKLITQVVLADRGKNGFSLSKDWLSGACSWQQCPVSFARLLPKERNGQPPVGVPIWFSIFCSTPEQSGFFLLNFIILHKTADFCEDLQQVRDTTWGINSPRKGFGAFQLTTFLHLLQRSANIKTLQEYGFWPPPGPDEWPQELRGFRGGGVSKGTSEITINGSQL</sequence>
<evidence type="ECO:0000313" key="1">
    <source>
        <dbReference type="EMBL" id="KAG0713840.1"/>
    </source>
</evidence>